<dbReference type="InterPro" id="IPR052985">
    <property type="entry name" value="CoA-trans_III_biosynth/detox"/>
</dbReference>
<dbReference type="RefSeq" id="WP_285150300.1">
    <property type="nucleotide sequence ID" value="NZ_JASSOM010000084.1"/>
</dbReference>
<organism evidence="1 2">
    <name type="scientific">Lelliottia wanjuensis</name>
    <dbReference type="NCBI Taxonomy" id="3050585"/>
    <lineage>
        <taxon>Bacteria</taxon>
        <taxon>Pseudomonadati</taxon>
        <taxon>Pseudomonadota</taxon>
        <taxon>Gammaproteobacteria</taxon>
        <taxon>Enterobacterales</taxon>
        <taxon>Enterobacteriaceae</taxon>
        <taxon>Lelliottia</taxon>
    </lineage>
</organism>
<dbReference type="InterPro" id="IPR003673">
    <property type="entry name" value="CoA-Trfase_fam_III"/>
</dbReference>
<accession>A0AAP4FXZ6</accession>
<dbReference type="Proteomes" id="UP001223214">
    <property type="component" value="Unassembled WGS sequence"/>
</dbReference>
<evidence type="ECO:0000313" key="1">
    <source>
        <dbReference type="EMBL" id="MDK9365748.1"/>
    </source>
</evidence>
<dbReference type="Gene3D" id="3.40.50.10540">
    <property type="entry name" value="Crotonobetainyl-coa:carnitine coa-transferase, domain 1"/>
    <property type="match status" value="2"/>
</dbReference>
<evidence type="ECO:0000313" key="2">
    <source>
        <dbReference type="Proteomes" id="UP001223214"/>
    </source>
</evidence>
<reference evidence="1 2" key="1">
    <citation type="submission" date="2023-06" db="EMBL/GenBank/DDBJ databases">
        <title>Identification and characterization of antibiotic-resistant Gram-negative bacteria.</title>
        <authorList>
            <person name="Cho G.-S."/>
            <person name="Lee J."/>
            <person name="Tai E."/>
            <person name="Jeong S."/>
            <person name="Kim I."/>
            <person name="Kim B.-E."/>
            <person name="Jeong M.-I."/>
            <person name="Oh K.-K."/>
            <person name="Franz C.M.A.P."/>
        </authorList>
    </citation>
    <scope>NUCLEOTIDE SEQUENCE [LARGE SCALE GENOMIC DNA]</scope>
    <source>
        <strain evidence="1 2">V106_12</strain>
    </source>
</reference>
<dbReference type="Gene3D" id="3.30.1540.10">
    <property type="entry name" value="formyl-coa transferase, domain 3"/>
    <property type="match status" value="1"/>
</dbReference>
<comment type="caution">
    <text evidence="1">The sequence shown here is derived from an EMBL/GenBank/DDBJ whole genome shotgun (WGS) entry which is preliminary data.</text>
</comment>
<dbReference type="GO" id="GO:0016740">
    <property type="term" value="F:transferase activity"/>
    <property type="evidence" value="ECO:0007669"/>
    <property type="project" value="UniProtKB-KW"/>
</dbReference>
<dbReference type="Pfam" id="PF02515">
    <property type="entry name" value="CoA_transf_3"/>
    <property type="match status" value="1"/>
</dbReference>
<sequence>MSAHILFENLCCELGLDAFPADRVTLTGADPVYPMPFRIGEAAAAVLALQGVMLDSLRVQQGMAPQQITVDYHSAAASTYAVAFQRQNGHNWQYNDPDYPTTDFYRTGDSRWIFLHGGYPKLRDGILDILNVPNNRSCIADAVMTWNAEYLESTLADAGLCGAVVLTFEEWQAHPQGRVVCAEPLIRLTKVSDSAPRSRLYGTEQTLQCLRVLDFTHVIAGPTATRGLAQMGADVLHISSPRRPRILPFDVDTNHGKRNAYLDLSVLADQQTAARLVSDGDVFVQSYRPEALGRYGLSVPEMVQLNPHLIAVNLNCYGHTGPWKNRPGFEQLAQTCTGMAMAQGENQRPQLGPTYPNDYLTGYLATLGVLMALERQSREGGAWQVDVSLCRTATWLQQQGLVDGWQKATGSDEEWIAACMATETGPFGELHYFNTALRLEKTPLRFTTPAMPLGAHLPEWLSR</sequence>
<keyword evidence="1" id="KW-0808">Transferase</keyword>
<dbReference type="SUPFAM" id="SSF89796">
    <property type="entry name" value="CoA-transferase family III (CaiB/BaiF)"/>
    <property type="match status" value="2"/>
</dbReference>
<dbReference type="PANTHER" id="PTHR48229:SF1">
    <property type="entry name" value="ALPHA METHYLACYL-COA RACEMASE-RELATED"/>
    <property type="match status" value="1"/>
</dbReference>
<proteinExistence type="predicted"/>
<dbReference type="PANTHER" id="PTHR48229">
    <property type="entry name" value="CAIB/BAIF FAMILY ENZYME (AFU_ORTHOLOGUE AFUA_1G05360)-RELATED"/>
    <property type="match status" value="1"/>
</dbReference>
<protein>
    <submittedName>
        <fullName evidence="1">CoA transferase</fullName>
    </submittedName>
</protein>
<keyword evidence="2" id="KW-1185">Reference proteome</keyword>
<dbReference type="EMBL" id="JASSOM010000084">
    <property type="protein sequence ID" value="MDK9365748.1"/>
    <property type="molecule type" value="Genomic_DNA"/>
</dbReference>
<gene>
    <name evidence="1" type="ORF">QQF32_21385</name>
</gene>
<dbReference type="InterPro" id="IPR023606">
    <property type="entry name" value="CoA-Trfase_III_dom_1_sf"/>
</dbReference>
<dbReference type="InterPro" id="IPR044855">
    <property type="entry name" value="CoA-Trfase_III_dom3_sf"/>
</dbReference>
<dbReference type="AlphaFoldDB" id="A0AAP4FXZ6"/>
<name>A0AAP4FXZ6_9ENTR</name>